<dbReference type="InterPro" id="IPR001638">
    <property type="entry name" value="Solute-binding_3/MltF_N"/>
</dbReference>
<evidence type="ECO:0000313" key="5">
    <source>
        <dbReference type="Proteomes" id="UP001596050"/>
    </source>
</evidence>
<evidence type="ECO:0000259" key="3">
    <source>
        <dbReference type="SMART" id="SM00062"/>
    </source>
</evidence>
<evidence type="ECO:0000313" key="4">
    <source>
        <dbReference type="EMBL" id="MFC5458219.1"/>
    </source>
</evidence>
<dbReference type="PANTHER" id="PTHR35936:SF17">
    <property type="entry name" value="ARGININE-BINDING EXTRACELLULAR PROTEIN ARTP"/>
    <property type="match status" value="1"/>
</dbReference>
<dbReference type="SUPFAM" id="SSF53850">
    <property type="entry name" value="Periplasmic binding protein-like II"/>
    <property type="match status" value="1"/>
</dbReference>
<dbReference type="SMART" id="SM00062">
    <property type="entry name" value="PBPb"/>
    <property type="match status" value="1"/>
</dbReference>
<dbReference type="NCBIfam" id="TIGR03871">
    <property type="entry name" value="ABC_peri_MoxJ_2"/>
    <property type="match status" value="1"/>
</dbReference>
<dbReference type="InterPro" id="IPR022448">
    <property type="entry name" value="Quinoprotein_dehydrogenase"/>
</dbReference>
<dbReference type="Gene3D" id="3.40.190.10">
    <property type="entry name" value="Periplasmic binding protein-like II"/>
    <property type="match status" value="2"/>
</dbReference>
<reference evidence="5" key="1">
    <citation type="journal article" date="2019" name="Int. J. Syst. Evol. Microbiol.">
        <title>The Global Catalogue of Microorganisms (GCM) 10K type strain sequencing project: providing services to taxonomists for standard genome sequencing and annotation.</title>
        <authorList>
            <consortium name="The Broad Institute Genomics Platform"/>
            <consortium name="The Broad Institute Genome Sequencing Center for Infectious Disease"/>
            <person name="Wu L."/>
            <person name="Ma J."/>
        </authorList>
    </citation>
    <scope>NUCLEOTIDE SEQUENCE [LARGE SCALE GENOMIC DNA]</scope>
    <source>
        <strain evidence="5">KACC 12649</strain>
    </source>
</reference>
<feature type="domain" description="Solute-binding protein family 3/N-terminal" evidence="3">
    <location>
        <begin position="42"/>
        <end position="286"/>
    </location>
</feature>
<gene>
    <name evidence="4" type="ORF">ACFPN5_00170</name>
</gene>
<name>A0ABW0KXU1_9BURK</name>
<dbReference type="RefSeq" id="WP_379778815.1">
    <property type="nucleotide sequence ID" value="NZ_JBHSMU010000002.1"/>
</dbReference>
<feature type="signal peptide" evidence="2">
    <location>
        <begin position="1"/>
        <end position="31"/>
    </location>
</feature>
<feature type="chain" id="PRO_5046713895" evidence="2">
    <location>
        <begin position="32"/>
        <end position="303"/>
    </location>
</feature>
<protein>
    <submittedName>
        <fullName evidence="4">Substrate-binding domain-containing protein</fullName>
    </submittedName>
</protein>
<keyword evidence="1 2" id="KW-0732">Signal</keyword>
<sequence>MNWRPCRTRRWRTLLAGGACALACLGSPASAQDAPPPGQDKVLRVCEDPNNLPLSNRAQAGFENKIAALLAQELGWKLEYTWFPQRMGFIRNTLRAKEENSDRFKCDLVIGVPKGFDMAATTRPYYRSTYAMAYVKGKGLDRVRSLDDLLALDAGQRKKLRFGAFAGSPVTDWLLQHGLMEQVEWYQSQTGDADQYPGEIIEKDLAGGKIDVAFAWGPIAGYFARNTGATPIVAVPLAPQPGLKFDFEIAMGVRHADKDFRQRIDGLIAANQGKIRAILTQYGVPLLEPQAAVAAASQPSRKP</sequence>
<dbReference type="Proteomes" id="UP001596050">
    <property type="component" value="Unassembled WGS sequence"/>
</dbReference>
<organism evidence="4 5">
    <name type="scientific">Massilia niabensis</name>
    <dbReference type="NCBI Taxonomy" id="544910"/>
    <lineage>
        <taxon>Bacteria</taxon>
        <taxon>Pseudomonadati</taxon>
        <taxon>Pseudomonadota</taxon>
        <taxon>Betaproteobacteria</taxon>
        <taxon>Burkholderiales</taxon>
        <taxon>Oxalobacteraceae</taxon>
        <taxon>Telluria group</taxon>
        <taxon>Massilia</taxon>
    </lineage>
</organism>
<dbReference type="PANTHER" id="PTHR35936">
    <property type="entry name" value="MEMBRANE-BOUND LYTIC MUREIN TRANSGLYCOSYLASE F"/>
    <property type="match status" value="1"/>
</dbReference>
<evidence type="ECO:0000256" key="1">
    <source>
        <dbReference type="ARBA" id="ARBA00022729"/>
    </source>
</evidence>
<keyword evidence="5" id="KW-1185">Reference proteome</keyword>
<dbReference type="EMBL" id="JBHSMU010000002">
    <property type="protein sequence ID" value="MFC5458219.1"/>
    <property type="molecule type" value="Genomic_DNA"/>
</dbReference>
<accession>A0ABW0KXU1</accession>
<proteinExistence type="predicted"/>
<comment type="caution">
    <text evidence="4">The sequence shown here is derived from an EMBL/GenBank/DDBJ whole genome shotgun (WGS) entry which is preliminary data.</text>
</comment>
<evidence type="ECO:0000256" key="2">
    <source>
        <dbReference type="SAM" id="SignalP"/>
    </source>
</evidence>